<organism evidence="1 2">
    <name type="scientific">Vararia minispora EC-137</name>
    <dbReference type="NCBI Taxonomy" id="1314806"/>
    <lineage>
        <taxon>Eukaryota</taxon>
        <taxon>Fungi</taxon>
        <taxon>Dikarya</taxon>
        <taxon>Basidiomycota</taxon>
        <taxon>Agaricomycotina</taxon>
        <taxon>Agaricomycetes</taxon>
        <taxon>Russulales</taxon>
        <taxon>Lachnocladiaceae</taxon>
        <taxon>Vararia</taxon>
    </lineage>
</organism>
<gene>
    <name evidence="1" type="ORF">K488DRAFT_88020</name>
</gene>
<comment type="caution">
    <text evidence="1">The sequence shown here is derived from an EMBL/GenBank/DDBJ whole genome shotgun (WGS) entry which is preliminary data.</text>
</comment>
<sequence length="519" mass="57696">MARFFCVLDVSVLSVCLYYFTRKVLKRAVSPSRPYPPGPRGWPLIGNLFDMPRTNIWEAFTHLRERYGDIVYLNVLGQPMIILNSLQAAQDLLDRHSAIYSDRPRMPMAGELCGYVDTLPIMRYGACFRTTRKLMHQFMGSRATVEKHAAAKEQEVAQLLLRILKDPRPESLREHIRKAAGGIILRLAYGYRTREEGDPFVQQADMVLTQFSQTIVPGVFLVDVVPLLRYLPGWLPGAGFKRLARSCYDELHKMMDEPMEWVKQQQQQSKGADGQSFVAMHRNAMISPEDQYTLKMAAGALYGGGSDTTVSSIYALFLALVLNPDVQAKAQAEVDRVVGPDRLPALADREALPYIGALVKEVLRWNPVVPTGIPHRLTEDDTYAGCVLPKGAVVVSNIHCMLRDENIYHEPARFNPDRFLPANGRPAEQDPLAICFGFGRRICPGRLVAETSIFLTCAAVAAVLDVSKTVVDGAVVEPVLESIGAAITHPKEFCCTIKPRSDTAATLVRATVELNKLSV</sequence>
<reference evidence="1" key="1">
    <citation type="submission" date="2021-02" db="EMBL/GenBank/DDBJ databases">
        <authorList>
            <consortium name="DOE Joint Genome Institute"/>
            <person name="Ahrendt S."/>
            <person name="Looney B.P."/>
            <person name="Miyauchi S."/>
            <person name="Morin E."/>
            <person name="Drula E."/>
            <person name="Courty P.E."/>
            <person name="Chicoki N."/>
            <person name="Fauchery L."/>
            <person name="Kohler A."/>
            <person name="Kuo A."/>
            <person name="Labutti K."/>
            <person name="Pangilinan J."/>
            <person name="Lipzen A."/>
            <person name="Riley R."/>
            <person name="Andreopoulos W."/>
            <person name="He G."/>
            <person name="Johnson J."/>
            <person name="Barry K.W."/>
            <person name="Grigoriev I.V."/>
            <person name="Nagy L."/>
            <person name="Hibbett D."/>
            <person name="Henrissat B."/>
            <person name="Matheny P.B."/>
            <person name="Labbe J."/>
            <person name="Martin F."/>
        </authorList>
    </citation>
    <scope>NUCLEOTIDE SEQUENCE</scope>
    <source>
        <strain evidence="1">EC-137</strain>
    </source>
</reference>
<keyword evidence="2" id="KW-1185">Reference proteome</keyword>
<proteinExistence type="predicted"/>
<protein>
    <submittedName>
        <fullName evidence="1">Cytochrome P450</fullName>
    </submittedName>
</protein>
<accession>A0ACB8QEY9</accession>
<dbReference type="Proteomes" id="UP000814128">
    <property type="component" value="Unassembled WGS sequence"/>
</dbReference>
<evidence type="ECO:0000313" key="2">
    <source>
        <dbReference type="Proteomes" id="UP000814128"/>
    </source>
</evidence>
<name>A0ACB8QEY9_9AGAM</name>
<evidence type="ECO:0000313" key="1">
    <source>
        <dbReference type="EMBL" id="KAI0030170.1"/>
    </source>
</evidence>
<reference evidence="1" key="2">
    <citation type="journal article" date="2022" name="New Phytol.">
        <title>Evolutionary transition to the ectomycorrhizal habit in the genomes of a hyperdiverse lineage of mushroom-forming fungi.</title>
        <authorList>
            <person name="Looney B."/>
            <person name="Miyauchi S."/>
            <person name="Morin E."/>
            <person name="Drula E."/>
            <person name="Courty P.E."/>
            <person name="Kohler A."/>
            <person name="Kuo A."/>
            <person name="LaButti K."/>
            <person name="Pangilinan J."/>
            <person name="Lipzen A."/>
            <person name="Riley R."/>
            <person name="Andreopoulos W."/>
            <person name="He G."/>
            <person name="Johnson J."/>
            <person name="Nolan M."/>
            <person name="Tritt A."/>
            <person name="Barry K.W."/>
            <person name="Grigoriev I.V."/>
            <person name="Nagy L.G."/>
            <person name="Hibbett D."/>
            <person name="Henrissat B."/>
            <person name="Matheny P.B."/>
            <person name="Labbe J."/>
            <person name="Martin F.M."/>
        </authorList>
    </citation>
    <scope>NUCLEOTIDE SEQUENCE</scope>
    <source>
        <strain evidence="1">EC-137</strain>
    </source>
</reference>
<dbReference type="EMBL" id="MU273636">
    <property type="protein sequence ID" value="KAI0030170.1"/>
    <property type="molecule type" value="Genomic_DNA"/>
</dbReference>